<dbReference type="InterPro" id="IPR007387">
    <property type="entry name" value="TRAP_DctQ"/>
</dbReference>
<evidence type="ECO:0000313" key="11">
    <source>
        <dbReference type="EMBL" id="SKB07088.1"/>
    </source>
</evidence>
<dbReference type="PANTHER" id="PTHR35011:SF2">
    <property type="entry name" value="2,3-DIKETO-L-GULONATE TRAP TRANSPORTER SMALL PERMEASE PROTEIN YIAM"/>
    <property type="match status" value="1"/>
</dbReference>
<keyword evidence="5 9" id="KW-0812">Transmembrane</keyword>
<comment type="similarity">
    <text evidence="8">Belongs to the TRAP transporter small permease family.</text>
</comment>
<dbReference type="EMBL" id="FUYJ01000012">
    <property type="protein sequence ID" value="SKB07088.1"/>
    <property type="molecule type" value="Genomic_DNA"/>
</dbReference>
<keyword evidence="4" id="KW-0997">Cell inner membrane</keyword>
<keyword evidence="3" id="KW-1003">Cell membrane</keyword>
<dbReference type="GO" id="GO:0022857">
    <property type="term" value="F:transmembrane transporter activity"/>
    <property type="evidence" value="ECO:0007669"/>
    <property type="project" value="TreeGrafter"/>
</dbReference>
<accession>A0A1T4YZV4</accession>
<keyword evidence="6 9" id="KW-1133">Transmembrane helix</keyword>
<evidence type="ECO:0000256" key="6">
    <source>
        <dbReference type="ARBA" id="ARBA00022989"/>
    </source>
</evidence>
<reference evidence="12" key="1">
    <citation type="submission" date="2017-02" db="EMBL/GenBank/DDBJ databases">
        <authorList>
            <person name="Varghese N."/>
            <person name="Submissions S."/>
        </authorList>
    </citation>
    <scope>NUCLEOTIDE SEQUENCE [LARGE SCALE GENOMIC DNA]</scope>
    <source>
        <strain evidence="12">DSM 23966</strain>
    </source>
</reference>
<dbReference type="Proteomes" id="UP000190042">
    <property type="component" value="Unassembled WGS sequence"/>
</dbReference>
<evidence type="ECO:0000256" key="9">
    <source>
        <dbReference type="SAM" id="Phobius"/>
    </source>
</evidence>
<evidence type="ECO:0000259" key="10">
    <source>
        <dbReference type="Pfam" id="PF04290"/>
    </source>
</evidence>
<dbReference type="AlphaFoldDB" id="A0A1T4YZV4"/>
<dbReference type="PANTHER" id="PTHR35011">
    <property type="entry name" value="2,3-DIKETO-L-GULONATE TRAP TRANSPORTER SMALL PERMEASE PROTEIN YIAM"/>
    <property type="match status" value="1"/>
</dbReference>
<dbReference type="InterPro" id="IPR055348">
    <property type="entry name" value="DctQ"/>
</dbReference>
<gene>
    <name evidence="11" type="ORF">SAMN04244570_0303</name>
</gene>
<evidence type="ECO:0000256" key="8">
    <source>
        <dbReference type="ARBA" id="ARBA00038436"/>
    </source>
</evidence>
<evidence type="ECO:0000313" key="12">
    <source>
        <dbReference type="Proteomes" id="UP000190042"/>
    </source>
</evidence>
<evidence type="ECO:0000256" key="1">
    <source>
        <dbReference type="ARBA" id="ARBA00004429"/>
    </source>
</evidence>
<evidence type="ECO:0000256" key="5">
    <source>
        <dbReference type="ARBA" id="ARBA00022692"/>
    </source>
</evidence>
<evidence type="ECO:0000256" key="3">
    <source>
        <dbReference type="ARBA" id="ARBA00022475"/>
    </source>
</evidence>
<evidence type="ECO:0000256" key="7">
    <source>
        <dbReference type="ARBA" id="ARBA00023136"/>
    </source>
</evidence>
<feature type="transmembrane region" description="Helical" evidence="9">
    <location>
        <begin position="125"/>
        <end position="147"/>
    </location>
</feature>
<proteinExistence type="inferred from homology"/>
<feature type="transmembrane region" description="Helical" evidence="9">
    <location>
        <begin position="87"/>
        <end position="105"/>
    </location>
</feature>
<keyword evidence="2" id="KW-0813">Transport</keyword>
<evidence type="ECO:0000256" key="2">
    <source>
        <dbReference type="ARBA" id="ARBA00022448"/>
    </source>
</evidence>
<feature type="transmembrane region" description="Helical" evidence="9">
    <location>
        <begin position="12"/>
        <end position="36"/>
    </location>
</feature>
<dbReference type="GO" id="GO:0015740">
    <property type="term" value="P:C4-dicarboxylate transport"/>
    <property type="evidence" value="ECO:0007669"/>
    <property type="project" value="TreeGrafter"/>
</dbReference>
<name>A0A1T4YZV4_9BACL</name>
<dbReference type="RefSeq" id="WP_009498797.1">
    <property type="nucleotide sequence ID" value="NZ_FUYJ01000012.1"/>
</dbReference>
<sequence length="168" mass="19397">MVKKFLHFIKKFEEIFLILTMVAILLMIFSQALFRYFLGSGLIWGEEFARYIHVAQVWIGASLAIKTGGHIRVTVFRDLLNEKWKKLLDLLATFLFFSFMVFITFKGTQFILQLVETGQKAPSMGILMAIPYTVIPLGAFLMVLRLIQQFRNIIKGDLLEEDIEGVEQ</sequence>
<keyword evidence="7 9" id="KW-0472">Membrane</keyword>
<feature type="domain" description="Tripartite ATP-independent periplasmic transporters DctQ component" evidence="10">
    <location>
        <begin position="24"/>
        <end position="155"/>
    </location>
</feature>
<evidence type="ECO:0000256" key="4">
    <source>
        <dbReference type="ARBA" id="ARBA00022519"/>
    </source>
</evidence>
<keyword evidence="12" id="KW-1185">Reference proteome</keyword>
<dbReference type="Pfam" id="PF04290">
    <property type="entry name" value="DctQ"/>
    <property type="match status" value="1"/>
</dbReference>
<protein>
    <submittedName>
        <fullName evidence="11">TRAP-type C4-dicarboxylate transport system, small permease component</fullName>
    </submittedName>
</protein>
<feature type="transmembrane region" description="Helical" evidence="9">
    <location>
        <begin position="48"/>
        <end position="66"/>
    </location>
</feature>
<organism evidence="11 12">
    <name type="scientific">Sporosarcina newyorkensis</name>
    <dbReference type="NCBI Taxonomy" id="759851"/>
    <lineage>
        <taxon>Bacteria</taxon>
        <taxon>Bacillati</taxon>
        <taxon>Bacillota</taxon>
        <taxon>Bacilli</taxon>
        <taxon>Bacillales</taxon>
        <taxon>Caryophanaceae</taxon>
        <taxon>Sporosarcina</taxon>
    </lineage>
</organism>
<dbReference type="GO" id="GO:0005886">
    <property type="term" value="C:plasma membrane"/>
    <property type="evidence" value="ECO:0007669"/>
    <property type="project" value="UniProtKB-SubCell"/>
</dbReference>
<comment type="subcellular location">
    <subcellularLocation>
        <location evidence="1">Cell inner membrane</location>
        <topology evidence="1">Multi-pass membrane protein</topology>
    </subcellularLocation>
</comment>